<dbReference type="Pfam" id="PF04570">
    <property type="entry name" value="zf-FLZ"/>
    <property type="match status" value="1"/>
</dbReference>
<dbReference type="GO" id="GO:0005737">
    <property type="term" value="C:cytoplasm"/>
    <property type="evidence" value="ECO:0007669"/>
    <property type="project" value="UniProtKB-SubCell"/>
</dbReference>
<evidence type="ECO:0000256" key="4">
    <source>
        <dbReference type="ARBA" id="ARBA00022723"/>
    </source>
</evidence>
<dbReference type="GO" id="GO:0008270">
    <property type="term" value="F:zinc ion binding"/>
    <property type="evidence" value="ECO:0007669"/>
    <property type="project" value="UniProtKB-KW"/>
</dbReference>
<dbReference type="PROSITE" id="PS51795">
    <property type="entry name" value="ZF_FLZ"/>
    <property type="match status" value="1"/>
</dbReference>
<evidence type="ECO:0000256" key="7">
    <source>
        <dbReference type="SAM" id="MobiDB-lite"/>
    </source>
</evidence>
<evidence type="ECO:0000256" key="2">
    <source>
        <dbReference type="ARBA" id="ARBA00009374"/>
    </source>
</evidence>
<dbReference type="PANTHER" id="PTHR33059:SF76">
    <property type="entry name" value="FCS-LIKE ZINC FINGER 7"/>
    <property type="match status" value="1"/>
</dbReference>
<feature type="compositionally biased region" description="Polar residues" evidence="7">
    <location>
        <begin position="134"/>
        <end position="144"/>
    </location>
</feature>
<name>A0AAV1W6Z1_LUPLU</name>
<gene>
    <name evidence="9" type="ORF">LLUT_LOCUS5781</name>
</gene>
<feature type="region of interest" description="Disordered" evidence="7">
    <location>
        <begin position="1"/>
        <end position="30"/>
    </location>
</feature>
<feature type="compositionally biased region" description="Polar residues" evidence="7">
    <location>
        <begin position="9"/>
        <end position="28"/>
    </location>
</feature>
<dbReference type="EMBL" id="CAXHTB010000004">
    <property type="protein sequence ID" value="CAL0304721.1"/>
    <property type="molecule type" value="Genomic_DNA"/>
</dbReference>
<evidence type="ECO:0000256" key="6">
    <source>
        <dbReference type="PROSITE-ProRule" id="PRU01131"/>
    </source>
</evidence>
<evidence type="ECO:0000259" key="8">
    <source>
        <dbReference type="PROSITE" id="PS51795"/>
    </source>
</evidence>
<dbReference type="PANTHER" id="PTHR33059">
    <property type="entry name" value="FCS-LIKE ZINC FINGER 5"/>
    <property type="match status" value="1"/>
</dbReference>
<protein>
    <recommendedName>
        <fullName evidence="8">FLZ-type domain-containing protein</fullName>
    </recommendedName>
</protein>
<evidence type="ECO:0000256" key="5">
    <source>
        <dbReference type="ARBA" id="ARBA00022771"/>
    </source>
</evidence>
<dbReference type="InterPro" id="IPR007650">
    <property type="entry name" value="Zf-FLZ_dom"/>
</dbReference>
<comment type="subcellular location">
    <subcellularLocation>
        <location evidence="1">Cytoplasm</location>
    </subcellularLocation>
</comment>
<comment type="similarity">
    <text evidence="2">Belongs to the FLZ family.</text>
</comment>
<keyword evidence="3" id="KW-0963">Cytoplasm</keyword>
<feature type="region of interest" description="Disordered" evidence="7">
    <location>
        <begin position="116"/>
        <end position="144"/>
    </location>
</feature>
<dbReference type="Proteomes" id="UP001497480">
    <property type="component" value="Unassembled WGS sequence"/>
</dbReference>
<comment type="caution">
    <text evidence="9">The sequence shown here is derived from an EMBL/GenBank/DDBJ whole genome shotgun (WGS) entry which is preliminary data.</text>
</comment>
<evidence type="ECO:0000256" key="3">
    <source>
        <dbReference type="ARBA" id="ARBA00022490"/>
    </source>
</evidence>
<reference evidence="9 10" key="1">
    <citation type="submission" date="2024-03" db="EMBL/GenBank/DDBJ databases">
        <authorList>
            <person name="Martinez-Hernandez J."/>
        </authorList>
    </citation>
    <scope>NUCLEOTIDE SEQUENCE [LARGE SCALE GENOMIC DNA]</scope>
</reference>
<accession>A0AAV1W6Z1</accession>
<proteinExistence type="inferred from homology"/>
<organism evidence="9 10">
    <name type="scientific">Lupinus luteus</name>
    <name type="common">European yellow lupine</name>
    <dbReference type="NCBI Taxonomy" id="3873"/>
    <lineage>
        <taxon>Eukaryota</taxon>
        <taxon>Viridiplantae</taxon>
        <taxon>Streptophyta</taxon>
        <taxon>Embryophyta</taxon>
        <taxon>Tracheophyta</taxon>
        <taxon>Spermatophyta</taxon>
        <taxon>Magnoliopsida</taxon>
        <taxon>eudicotyledons</taxon>
        <taxon>Gunneridae</taxon>
        <taxon>Pentapetalae</taxon>
        <taxon>rosids</taxon>
        <taxon>fabids</taxon>
        <taxon>Fabales</taxon>
        <taxon>Fabaceae</taxon>
        <taxon>Papilionoideae</taxon>
        <taxon>50 kb inversion clade</taxon>
        <taxon>genistoids sensu lato</taxon>
        <taxon>core genistoids</taxon>
        <taxon>Genisteae</taxon>
        <taxon>Lupinus</taxon>
    </lineage>
</organism>
<evidence type="ECO:0000256" key="1">
    <source>
        <dbReference type="ARBA" id="ARBA00004496"/>
    </source>
</evidence>
<keyword evidence="4" id="KW-0479">Metal-binding</keyword>
<feature type="domain" description="FLZ-type" evidence="8">
    <location>
        <begin position="73"/>
        <end position="117"/>
    </location>
</feature>
<keyword evidence="5" id="KW-0863">Zinc-finger</keyword>
<evidence type="ECO:0000313" key="10">
    <source>
        <dbReference type="Proteomes" id="UP001497480"/>
    </source>
</evidence>
<evidence type="ECO:0000313" key="9">
    <source>
        <dbReference type="EMBL" id="CAL0304721.1"/>
    </source>
</evidence>
<keyword evidence="10" id="KW-1185">Reference proteome</keyword>
<sequence>MLLGKRSRPSSIMRRTTSMSEGISNNLDSNHEEVVVVTPDSNTIDPPPQDGSFVGMVMSPTTSKATHVMQTPHFLRTCCLCKTHLTPGRDIYMYRGDTAFCSLECREHQIRQDHRKWKMASKKEDHRAPPPAAATNNSETAACN</sequence>
<dbReference type="AlphaFoldDB" id="A0AAV1W6Z1"/>
<feature type="zinc finger region" description="FLZ-type" evidence="6">
    <location>
        <begin position="73"/>
        <end position="117"/>
    </location>
</feature>
<keyword evidence="5" id="KW-0862">Zinc</keyword>